<keyword evidence="4" id="KW-1185">Reference proteome</keyword>
<dbReference type="Proteomes" id="UP000183063">
    <property type="component" value="Unassembled WGS sequence"/>
</dbReference>
<dbReference type="Proteomes" id="UP000198939">
    <property type="component" value="Unassembled WGS sequence"/>
</dbReference>
<name>A0A1H8MVS7_9HYPH</name>
<evidence type="ECO:0000313" key="4">
    <source>
        <dbReference type="Proteomes" id="UP000198939"/>
    </source>
</evidence>
<sequence>MRDAIVKTFHAAVDLLGDGLDIALVSEAIEVVRVPIPKRHESFPWVGIDEIRIGYEVRRIETFPVAPIVECLVVCLAGELHAGSAHILLAVAVGSRRVAEIGARVVTGLHRRVGPQISRS</sequence>
<accession>A0A1H8MVS7</accession>
<dbReference type="RefSeq" id="WP_072378532.1">
    <property type="nucleotide sequence ID" value="NZ_FNXB01000026.1"/>
</dbReference>
<evidence type="ECO:0000313" key="2">
    <source>
        <dbReference type="EMBL" id="SEO21323.1"/>
    </source>
</evidence>
<organism evidence="1 3">
    <name type="scientific">Rhizobium tibeticum</name>
    <dbReference type="NCBI Taxonomy" id="501024"/>
    <lineage>
        <taxon>Bacteria</taxon>
        <taxon>Pseudomonadati</taxon>
        <taxon>Pseudomonadota</taxon>
        <taxon>Alphaproteobacteria</taxon>
        <taxon>Hyphomicrobiales</taxon>
        <taxon>Rhizobiaceae</taxon>
        <taxon>Rhizobium/Agrobacterium group</taxon>
        <taxon>Rhizobium</taxon>
    </lineage>
</organism>
<proteinExistence type="predicted"/>
<dbReference type="STRING" id="501024.RTCCBAU85039_4403"/>
<dbReference type="AlphaFoldDB" id="A0A1H8MVS7"/>
<evidence type="ECO:0000313" key="3">
    <source>
        <dbReference type="Proteomes" id="UP000183063"/>
    </source>
</evidence>
<reference evidence="1" key="2">
    <citation type="submission" date="2016-10" db="EMBL/GenBank/DDBJ databases">
        <authorList>
            <person name="de Groot N.N."/>
        </authorList>
    </citation>
    <scope>NUCLEOTIDE SEQUENCE [LARGE SCALE GENOMIC DNA]</scope>
    <source>
        <strain evidence="1">CCBAU85039</strain>
    </source>
</reference>
<dbReference type="EMBL" id="FNXB01000026">
    <property type="protein sequence ID" value="SEI09152.1"/>
    <property type="molecule type" value="Genomic_DNA"/>
</dbReference>
<protein>
    <submittedName>
        <fullName evidence="1">Uncharacterized protein</fullName>
    </submittedName>
</protein>
<evidence type="ECO:0000313" key="1">
    <source>
        <dbReference type="EMBL" id="SEI09152.1"/>
    </source>
</evidence>
<dbReference type="EMBL" id="FOCV01000013">
    <property type="protein sequence ID" value="SEO21323.1"/>
    <property type="molecule type" value="Genomic_DNA"/>
</dbReference>
<reference evidence="2 4" key="3">
    <citation type="submission" date="2016-10" db="EMBL/GenBank/DDBJ databases">
        <authorList>
            <person name="Varghese N."/>
            <person name="Submissions S."/>
        </authorList>
    </citation>
    <scope>NUCLEOTIDE SEQUENCE [LARGE SCALE GENOMIC DNA]</scope>
    <source>
        <strain evidence="2 4">CGMCC 1.7071</strain>
    </source>
</reference>
<gene>
    <name evidence="1" type="ORF">RTCCBAU85039_4403</name>
    <name evidence="2" type="ORF">SAMN05216228_101385</name>
</gene>
<reference evidence="3" key="1">
    <citation type="submission" date="2016-10" db="EMBL/GenBank/DDBJ databases">
        <authorList>
            <person name="Wibberg D."/>
        </authorList>
    </citation>
    <scope>NUCLEOTIDE SEQUENCE [LARGE SCALE GENOMIC DNA]</scope>
</reference>